<accession>A0A136JJU9</accession>
<keyword evidence="4" id="KW-0378">Hydrolase</keyword>
<evidence type="ECO:0000313" key="8">
    <source>
        <dbReference type="Proteomes" id="UP000070501"/>
    </source>
</evidence>
<keyword evidence="5" id="KW-0326">Glycosidase</keyword>
<dbReference type="EC" id="3.2.1.21" evidence="3"/>
<dbReference type="Proteomes" id="UP000070501">
    <property type="component" value="Unassembled WGS sequence"/>
</dbReference>
<dbReference type="GO" id="GO:0005975">
    <property type="term" value="P:carbohydrate metabolic process"/>
    <property type="evidence" value="ECO:0007669"/>
    <property type="project" value="InterPro"/>
</dbReference>
<comment type="catalytic activity">
    <reaction evidence="1">
        <text>Hydrolysis of terminal, non-reducing beta-D-glucosyl residues with release of beta-D-glucose.</text>
        <dbReference type="EC" id="3.2.1.21"/>
    </reaction>
</comment>
<organism evidence="7 8">
    <name type="scientific">Microdochium bolleyi</name>
    <dbReference type="NCBI Taxonomy" id="196109"/>
    <lineage>
        <taxon>Eukaryota</taxon>
        <taxon>Fungi</taxon>
        <taxon>Dikarya</taxon>
        <taxon>Ascomycota</taxon>
        <taxon>Pezizomycotina</taxon>
        <taxon>Sordariomycetes</taxon>
        <taxon>Xylariomycetidae</taxon>
        <taxon>Xylariales</taxon>
        <taxon>Microdochiaceae</taxon>
        <taxon>Microdochium</taxon>
    </lineage>
</organism>
<evidence type="ECO:0000256" key="2">
    <source>
        <dbReference type="ARBA" id="ARBA00005336"/>
    </source>
</evidence>
<dbReference type="EMBL" id="KQ964245">
    <property type="protein sequence ID" value="KXJ97406.1"/>
    <property type="molecule type" value="Genomic_DNA"/>
</dbReference>
<dbReference type="Gene3D" id="3.20.20.300">
    <property type="entry name" value="Glycoside hydrolase, family 3, N-terminal domain"/>
    <property type="match status" value="1"/>
</dbReference>
<dbReference type="InParanoid" id="A0A136JJU9"/>
<dbReference type="InterPro" id="IPR026891">
    <property type="entry name" value="Fn3-like"/>
</dbReference>
<dbReference type="STRING" id="196109.A0A136JJU9"/>
<dbReference type="Gene3D" id="2.60.40.10">
    <property type="entry name" value="Immunoglobulins"/>
    <property type="match status" value="1"/>
</dbReference>
<dbReference type="Gene3D" id="3.40.50.1700">
    <property type="entry name" value="Glycoside hydrolase family 3 C-terminal domain"/>
    <property type="match status" value="1"/>
</dbReference>
<dbReference type="FunFam" id="2.60.40.10:FF:000495">
    <property type="entry name" value="Periplasmic beta-glucosidase"/>
    <property type="match status" value="1"/>
</dbReference>
<dbReference type="InterPro" id="IPR013783">
    <property type="entry name" value="Ig-like_fold"/>
</dbReference>
<protein>
    <recommendedName>
        <fullName evidence="3">beta-glucosidase</fullName>
        <ecNumber evidence="3">3.2.1.21</ecNumber>
    </recommendedName>
</protein>
<evidence type="ECO:0000256" key="3">
    <source>
        <dbReference type="ARBA" id="ARBA00012744"/>
    </source>
</evidence>
<dbReference type="GO" id="GO:0008422">
    <property type="term" value="F:beta-glucosidase activity"/>
    <property type="evidence" value="ECO:0007669"/>
    <property type="project" value="UniProtKB-EC"/>
</dbReference>
<dbReference type="SMART" id="SM01217">
    <property type="entry name" value="Fn3_like"/>
    <property type="match status" value="1"/>
</dbReference>
<dbReference type="PANTHER" id="PTHR42715:SF10">
    <property type="entry name" value="BETA-GLUCOSIDASE"/>
    <property type="match status" value="1"/>
</dbReference>
<keyword evidence="8" id="KW-1185">Reference proteome</keyword>
<dbReference type="InterPro" id="IPR036962">
    <property type="entry name" value="Glyco_hydro_3_N_sf"/>
</dbReference>
<dbReference type="OrthoDB" id="5239855at2759"/>
<feature type="domain" description="Fibronectin type III-like" evidence="6">
    <location>
        <begin position="88"/>
        <end position="159"/>
    </location>
</feature>
<dbReference type="InterPro" id="IPR050288">
    <property type="entry name" value="Cellulose_deg_GH3"/>
</dbReference>
<evidence type="ECO:0000256" key="1">
    <source>
        <dbReference type="ARBA" id="ARBA00000448"/>
    </source>
</evidence>
<sequence length="180" mass="19627">MGNAIADVVFGATNSSAKLPLTLPLRNEDDPAFLDSRSKSKRVLYGEDVFVGDHFYEETKKAVALSQSNDTLDVTVDVANTGDRDGSQVVQVYVAPVSPGIHWAPKELAGFAKVAVKAGATEKASVSINTTHAVSYWSEERHSWICEAGDYRLLIGDSSADTPLSLDFKVEETRYWRGPF</sequence>
<dbReference type="AlphaFoldDB" id="A0A136JJU9"/>
<evidence type="ECO:0000313" key="7">
    <source>
        <dbReference type="EMBL" id="KXJ97406.1"/>
    </source>
</evidence>
<gene>
    <name evidence="7" type="ORF">Micbo1qcDRAFT_200105</name>
</gene>
<dbReference type="Pfam" id="PF14310">
    <property type="entry name" value="Fn3-like"/>
    <property type="match status" value="1"/>
</dbReference>
<dbReference type="PANTHER" id="PTHR42715">
    <property type="entry name" value="BETA-GLUCOSIDASE"/>
    <property type="match status" value="1"/>
</dbReference>
<evidence type="ECO:0000256" key="5">
    <source>
        <dbReference type="ARBA" id="ARBA00023295"/>
    </source>
</evidence>
<proteinExistence type="inferred from homology"/>
<dbReference type="SUPFAM" id="SSF52279">
    <property type="entry name" value="Beta-D-glucan exohydrolase, C-terminal domain"/>
    <property type="match status" value="1"/>
</dbReference>
<evidence type="ECO:0000256" key="4">
    <source>
        <dbReference type="ARBA" id="ARBA00022801"/>
    </source>
</evidence>
<evidence type="ECO:0000259" key="6">
    <source>
        <dbReference type="SMART" id="SM01217"/>
    </source>
</evidence>
<comment type="similarity">
    <text evidence="2">Belongs to the glycosyl hydrolase 3 family.</text>
</comment>
<dbReference type="InterPro" id="IPR036881">
    <property type="entry name" value="Glyco_hydro_3_C_sf"/>
</dbReference>
<reference evidence="8" key="1">
    <citation type="submission" date="2016-02" db="EMBL/GenBank/DDBJ databases">
        <title>Draft genome sequence of Microdochium bolleyi, a fungal endophyte of beachgrass.</title>
        <authorList>
            <consortium name="DOE Joint Genome Institute"/>
            <person name="David A.S."/>
            <person name="May G."/>
            <person name="Haridas S."/>
            <person name="Lim J."/>
            <person name="Wang M."/>
            <person name="Labutti K."/>
            <person name="Lipzen A."/>
            <person name="Barry K."/>
            <person name="Grigoriev I.V."/>
        </authorList>
    </citation>
    <scope>NUCLEOTIDE SEQUENCE [LARGE SCALE GENOMIC DNA]</scope>
    <source>
        <strain evidence="8">J235TASD1</strain>
    </source>
</reference>
<name>A0A136JJU9_9PEZI</name>